<sequence length="83" mass="9403">MLYLDLMTTEGCHLCDEAAAVLQQVLSVGEAEVDLVDIVYETDLMERYATRIPVLVERDGSAELGWPFDAQQLRQFLQALTQR</sequence>
<dbReference type="Gene3D" id="3.40.30.10">
    <property type="entry name" value="Glutaredoxin"/>
    <property type="match status" value="1"/>
</dbReference>
<accession>A0A2P8EZI2</accession>
<dbReference type="InterPro" id="IPR052565">
    <property type="entry name" value="Glutaredoxin-like_YDR286C"/>
</dbReference>
<dbReference type="PANTHER" id="PTHR33558">
    <property type="entry name" value="GLUTAREDOXIN-LIKE PROTEIN C5ORF63 HOMOLOG"/>
    <property type="match status" value="1"/>
</dbReference>
<dbReference type="Pfam" id="PF05768">
    <property type="entry name" value="Glrx-like"/>
    <property type="match status" value="1"/>
</dbReference>
<evidence type="ECO:0000313" key="1">
    <source>
        <dbReference type="EMBL" id="PSL14865.1"/>
    </source>
</evidence>
<comment type="caution">
    <text evidence="1">The sequence shown here is derived from an EMBL/GenBank/DDBJ whole genome shotgun (WGS) entry which is preliminary data.</text>
</comment>
<dbReference type="RefSeq" id="WP_245912612.1">
    <property type="nucleotide sequence ID" value="NZ_PYGI01000006.1"/>
</dbReference>
<gene>
    <name evidence="1" type="ORF">CLV44_10641</name>
</gene>
<keyword evidence="2" id="KW-1185">Reference proteome</keyword>
<dbReference type="EMBL" id="PYGI01000006">
    <property type="protein sequence ID" value="PSL14865.1"/>
    <property type="molecule type" value="Genomic_DNA"/>
</dbReference>
<dbReference type="InterPro" id="IPR036249">
    <property type="entry name" value="Thioredoxin-like_sf"/>
</dbReference>
<dbReference type="Proteomes" id="UP000242133">
    <property type="component" value="Unassembled WGS sequence"/>
</dbReference>
<reference evidence="1 2" key="1">
    <citation type="submission" date="2018-03" db="EMBL/GenBank/DDBJ databases">
        <title>Genomic Encyclopedia of Archaeal and Bacterial Type Strains, Phase II (KMG-II): from individual species to whole genera.</title>
        <authorList>
            <person name="Goeker M."/>
        </authorList>
    </citation>
    <scope>NUCLEOTIDE SEQUENCE [LARGE SCALE GENOMIC DNA]</scope>
    <source>
        <strain evidence="1 2">DSM 17586</strain>
    </source>
</reference>
<organism evidence="1 2">
    <name type="scientific">Marinobacterium halophilum</name>
    <dbReference type="NCBI Taxonomy" id="267374"/>
    <lineage>
        <taxon>Bacteria</taxon>
        <taxon>Pseudomonadati</taxon>
        <taxon>Pseudomonadota</taxon>
        <taxon>Gammaproteobacteria</taxon>
        <taxon>Oceanospirillales</taxon>
        <taxon>Oceanospirillaceae</taxon>
        <taxon>Marinobacterium</taxon>
    </lineage>
</organism>
<dbReference type="PANTHER" id="PTHR33558:SF1">
    <property type="entry name" value="GLUTAREDOXIN-LIKE PROTEIN C5ORF63 HOMOLOG"/>
    <property type="match status" value="1"/>
</dbReference>
<dbReference type="InterPro" id="IPR008554">
    <property type="entry name" value="Glutaredoxin-like"/>
</dbReference>
<name>A0A2P8EZI2_9GAMM</name>
<protein>
    <submittedName>
        <fullName evidence="1">Glutaredoxin-like protein DUF836</fullName>
    </submittedName>
</protein>
<proteinExistence type="predicted"/>
<dbReference type="AlphaFoldDB" id="A0A2P8EZI2"/>
<evidence type="ECO:0000313" key="2">
    <source>
        <dbReference type="Proteomes" id="UP000242133"/>
    </source>
</evidence>
<dbReference type="SUPFAM" id="SSF52833">
    <property type="entry name" value="Thioredoxin-like"/>
    <property type="match status" value="1"/>
</dbReference>